<organism evidence="4 5">
    <name type="scientific">Thioclava indica</name>
    <dbReference type="NCBI Taxonomy" id="1353528"/>
    <lineage>
        <taxon>Bacteria</taxon>
        <taxon>Pseudomonadati</taxon>
        <taxon>Pseudomonadota</taxon>
        <taxon>Alphaproteobacteria</taxon>
        <taxon>Rhodobacterales</taxon>
        <taxon>Paracoccaceae</taxon>
        <taxon>Thioclava</taxon>
    </lineage>
</organism>
<dbReference type="Proteomes" id="UP000027471">
    <property type="component" value="Unassembled WGS sequence"/>
</dbReference>
<feature type="active site" description="Proton acceptor" evidence="2">
    <location>
        <position position="156"/>
    </location>
</feature>
<evidence type="ECO:0000256" key="2">
    <source>
        <dbReference type="PIRSR" id="PIRSR620019-1"/>
    </source>
</evidence>
<comment type="caution">
    <text evidence="4">The sequence shown here is derived from an EMBL/GenBank/DDBJ whole genome shotgun (WGS) entry which is preliminary data.</text>
</comment>
<comment type="similarity">
    <text evidence="1">Belongs to the transferase hexapeptide repeat family.</text>
</comment>
<evidence type="ECO:0000313" key="5">
    <source>
        <dbReference type="Proteomes" id="UP000027471"/>
    </source>
</evidence>
<name>A0A074KB37_9RHOB</name>
<protein>
    <recommendedName>
        <fullName evidence="6">PglD N-terminal domain-containing protein</fullName>
    </recommendedName>
</protein>
<dbReference type="AlphaFoldDB" id="A0A074KB37"/>
<evidence type="ECO:0008006" key="6">
    <source>
        <dbReference type="Google" id="ProtNLM"/>
    </source>
</evidence>
<reference evidence="4 5" key="1">
    <citation type="journal article" date="2015" name="Antonie Van Leeuwenhoek">
        <title>Thioclava indica sp. nov., isolated from surface seawater of the Indian Ocean.</title>
        <authorList>
            <person name="Liu Y."/>
            <person name="Lai Q."/>
            <person name="Du J."/>
            <person name="Xu H."/>
            <person name="Jiang L."/>
            <person name="Shao Z."/>
        </authorList>
    </citation>
    <scope>NUCLEOTIDE SEQUENCE [LARGE SCALE GENOMIC DNA]</scope>
    <source>
        <strain evidence="4 5">DT23-4</strain>
    </source>
</reference>
<keyword evidence="5" id="KW-1185">Reference proteome</keyword>
<dbReference type="Pfam" id="PF14602">
    <property type="entry name" value="Hexapep_2"/>
    <property type="match status" value="1"/>
</dbReference>
<dbReference type="PANTHER" id="PTHR43300">
    <property type="entry name" value="ACETYLTRANSFERASE"/>
    <property type="match status" value="1"/>
</dbReference>
<dbReference type="RefSeq" id="WP_081847119.1">
    <property type="nucleotide sequence ID" value="NZ_AUNB01000032.1"/>
</dbReference>
<gene>
    <name evidence="4" type="ORF">DT23_16140</name>
</gene>
<feature type="site" description="Increases basicity of active site His" evidence="2">
    <location>
        <position position="157"/>
    </location>
</feature>
<evidence type="ECO:0000256" key="1">
    <source>
        <dbReference type="ARBA" id="ARBA00007274"/>
    </source>
</evidence>
<dbReference type="InterPro" id="IPR050179">
    <property type="entry name" value="Trans_hexapeptide_repeat"/>
</dbReference>
<dbReference type="Pfam" id="PF00132">
    <property type="entry name" value="Hexapep"/>
    <property type="match status" value="1"/>
</dbReference>
<evidence type="ECO:0000256" key="3">
    <source>
        <dbReference type="PIRSR" id="PIRSR620019-2"/>
    </source>
</evidence>
<dbReference type="PANTHER" id="PTHR43300:SF7">
    <property type="entry name" value="UDP-N-ACETYLBACILLOSAMINE N-ACETYLTRANSFERASE"/>
    <property type="match status" value="1"/>
</dbReference>
<dbReference type="InterPro" id="IPR001451">
    <property type="entry name" value="Hexapep"/>
</dbReference>
<dbReference type="Gene3D" id="2.160.10.10">
    <property type="entry name" value="Hexapeptide repeat proteins"/>
    <property type="match status" value="1"/>
</dbReference>
<dbReference type="SUPFAM" id="SSF51161">
    <property type="entry name" value="Trimeric LpxA-like enzymes"/>
    <property type="match status" value="1"/>
</dbReference>
<dbReference type="STRING" id="1353528.DT23_16140"/>
<sequence length="230" mass="24619">MALVKLEYQAKPFCRKWKIAVTTRKIVLIGLSGNTREIFEAVEAEFEISAILSDDPAHAPDFEGVPVVPLSQAHDFPDAQFVFLIGSQTSYRQRAALIARLAIPQDRYARIIHPRATVSRFAQLGTGTVLHCGVTLTSNAVLGAHVMVLPHSVIHHDVRIGDHSLIGSNVTIAGAVEIGESCYIASACSIRNGVRIGNGALIGMGANVLNDVAPGAVMVGNPAREIPRRS</sequence>
<feature type="binding site" evidence="3">
    <location>
        <position position="86"/>
    </location>
    <ligand>
        <name>substrate</name>
    </ligand>
</feature>
<dbReference type="CDD" id="cd03360">
    <property type="entry name" value="LbH_AT_putative"/>
    <property type="match status" value="1"/>
</dbReference>
<dbReference type="InterPro" id="IPR020019">
    <property type="entry name" value="AcTrfase_PglD-like"/>
</dbReference>
<accession>A0A074KB37</accession>
<dbReference type="InterPro" id="IPR011004">
    <property type="entry name" value="Trimer_LpxA-like_sf"/>
</dbReference>
<evidence type="ECO:0000313" key="4">
    <source>
        <dbReference type="EMBL" id="KEO58752.1"/>
    </source>
</evidence>
<dbReference type="OrthoDB" id="9815592at2"/>
<dbReference type="EMBL" id="AUNB01000032">
    <property type="protein sequence ID" value="KEO58752.1"/>
    <property type="molecule type" value="Genomic_DNA"/>
</dbReference>
<proteinExistence type="inferred from homology"/>
<dbReference type="eggNOG" id="COG0110">
    <property type="taxonomic scope" value="Bacteria"/>
</dbReference>